<dbReference type="EMBL" id="JBGMEL010000033">
    <property type="protein sequence ID" value="MFA0792618.1"/>
    <property type="molecule type" value="Genomic_DNA"/>
</dbReference>
<protein>
    <submittedName>
        <fullName evidence="2">Alpha/beta hydrolase fold domain-containing protein</fullName>
    </submittedName>
</protein>
<dbReference type="InterPro" id="IPR013094">
    <property type="entry name" value="AB_hydrolase_3"/>
</dbReference>
<dbReference type="Pfam" id="PF07859">
    <property type="entry name" value="Abhydrolase_3"/>
    <property type="match status" value="1"/>
</dbReference>
<keyword evidence="2" id="KW-0378">Hydrolase</keyword>
<comment type="caution">
    <text evidence="2">The sequence shown here is derived from an EMBL/GenBank/DDBJ whole genome shotgun (WGS) entry which is preliminary data.</text>
</comment>
<dbReference type="Proteomes" id="UP001569414">
    <property type="component" value="Unassembled WGS sequence"/>
</dbReference>
<dbReference type="InterPro" id="IPR029058">
    <property type="entry name" value="AB_hydrolase_fold"/>
</dbReference>
<dbReference type="SUPFAM" id="SSF53474">
    <property type="entry name" value="alpha/beta-Hydrolases"/>
    <property type="match status" value="1"/>
</dbReference>
<sequence>MRSWRESIRSAFPRATKTRGLIDTKRPGESCQWKSLQIRWDIAKRQSTPPSLLPFEDYYSALNWLSKNAESQGVNPKRLTVIGDSTGGGRR</sequence>
<dbReference type="RefSeq" id="WP_371844989.1">
    <property type="nucleotide sequence ID" value="NZ_JBGMEL010000033.1"/>
</dbReference>
<proteinExistence type="predicted"/>
<keyword evidence="3" id="KW-1185">Reference proteome</keyword>
<dbReference type="Gene3D" id="3.40.50.1820">
    <property type="entry name" value="alpha/beta hydrolase"/>
    <property type="match status" value="1"/>
</dbReference>
<feature type="domain" description="Alpha/beta hydrolase fold-3" evidence="1">
    <location>
        <begin position="54"/>
        <end position="89"/>
    </location>
</feature>
<accession>A0ABV4NU06</accession>
<evidence type="ECO:0000313" key="3">
    <source>
        <dbReference type="Proteomes" id="UP001569414"/>
    </source>
</evidence>
<gene>
    <name evidence="2" type="ORF">ACCI51_18950</name>
</gene>
<reference evidence="2 3" key="1">
    <citation type="submission" date="2024-08" db="EMBL/GenBank/DDBJ databases">
        <authorList>
            <person name="Ishaq N."/>
        </authorList>
    </citation>
    <scope>NUCLEOTIDE SEQUENCE [LARGE SCALE GENOMIC DNA]</scope>
    <source>
        <strain evidence="2 3">JCM 30400</strain>
    </source>
</reference>
<evidence type="ECO:0000259" key="1">
    <source>
        <dbReference type="Pfam" id="PF07859"/>
    </source>
</evidence>
<name>A0ABV4NU06_9GAMM</name>
<dbReference type="GO" id="GO:0016787">
    <property type="term" value="F:hydrolase activity"/>
    <property type="evidence" value="ECO:0007669"/>
    <property type="project" value="UniProtKB-KW"/>
</dbReference>
<evidence type="ECO:0000313" key="2">
    <source>
        <dbReference type="EMBL" id="MFA0792618.1"/>
    </source>
</evidence>
<organism evidence="2 3">
    <name type="scientific">Microbulbifer echini</name>
    <dbReference type="NCBI Taxonomy" id="1529067"/>
    <lineage>
        <taxon>Bacteria</taxon>
        <taxon>Pseudomonadati</taxon>
        <taxon>Pseudomonadota</taxon>
        <taxon>Gammaproteobacteria</taxon>
        <taxon>Cellvibrionales</taxon>
        <taxon>Microbulbiferaceae</taxon>
        <taxon>Microbulbifer</taxon>
    </lineage>
</organism>